<dbReference type="InterPro" id="IPR027806">
    <property type="entry name" value="HARBI1_dom"/>
</dbReference>
<evidence type="ECO:0000313" key="10">
    <source>
        <dbReference type="Proteomes" id="UP001164746"/>
    </source>
</evidence>
<keyword evidence="4" id="KW-0540">Nuclease</keyword>
<keyword evidence="10" id="KW-1185">Reference proteome</keyword>
<evidence type="ECO:0000256" key="4">
    <source>
        <dbReference type="ARBA" id="ARBA00022722"/>
    </source>
</evidence>
<sequence>MCSCNQIMDRAPNLDTLLEMDIINRYRFDRAGINYLTQLIGANISPKAVRNNALNAEQKILITLRYLATGLIQLNDADIHGVSQPTVSCVLTEVINALSSPALIRQFIRRNAVQMQRIARFPKCNVQVVFDGWYNIIDVVARWPESVHDSRVLRESSLNNLFENGHMPHGFHLLGDSGYPAKRWLLTPFLAPQTQAEQAYNRSHKVTRALVERGIGQLKRRFGILHREIILQPVKVCRLVIACCVLHNICKQRAIPMAAIEDNNDGGNGDDGRVQHQANNLVGLRYRDHFVSTYF</sequence>
<comment type="subcellular location">
    <subcellularLocation>
        <location evidence="2">Nucleus</location>
    </subcellularLocation>
</comment>
<dbReference type="EMBL" id="CP111016">
    <property type="protein sequence ID" value="WAR05515.1"/>
    <property type="molecule type" value="Genomic_DNA"/>
</dbReference>
<evidence type="ECO:0000313" key="9">
    <source>
        <dbReference type="EMBL" id="WAR05515.1"/>
    </source>
</evidence>
<accession>A0ABY7E950</accession>
<dbReference type="Proteomes" id="UP001164746">
    <property type="component" value="Chromosome 5"/>
</dbReference>
<keyword evidence="7" id="KW-0539">Nucleus</keyword>
<dbReference type="PANTHER" id="PTHR22930:SF85">
    <property type="entry name" value="GH03217P-RELATED"/>
    <property type="match status" value="1"/>
</dbReference>
<organism evidence="9 10">
    <name type="scientific">Mya arenaria</name>
    <name type="common">Soft-shell clam</name>
    <dbReference type="NCBI Taxonomy" id="6604"/>
    <lineage>
        <taxon>Eukaryota</taxon>
        <taxon>Metazoa</taxon>
        <taxon>Spiralia</taxon>
        <taxon>Lophotrochozoa</taxon>
        <taxon>Mollusca</taxon>
        <taxon>Bivalvia</taxon>
        <taxon>Autobranchia</taxon>
        <taxon>Heteroconchia</taxon>
        <taxon>Euheterodonta</taxon>
        <taxon>Imparidentia</taxon>
        <taxon>Neoheterodontei</taxon>
        <taxon>Myida</taxon>
        <taxon>Myoidea</taxon>
        <taxon>Myidae</taxon>
        <taxon>Mya</taxon>
    </lineage>
</organism>
<evidence type="ECO:0000256" key="3">
    <source>
        <dbReference type="ARBA" id="ARBA00006958"/>
    </source>
</evidence>
<evidence type="ECO:0000259" key="8">
    <source>
        <dbReference type="Pfam" id="PF13359"/>
    </source>
</evidence>
<evidence type="ECO:0000256" key="2">
    <source>
        <dbReference type="ARBA" id="ARBA00004123"/>
    </source>
</evidence>
<feature type="non-terminal residue" evidence="9">
    <location>
        <position position="295"/>
    </location>
</feature>
<dbReference type="PANTHER" id="PTHR22930">
    <property type="match status" value="1"/>
</dbReference>
<dbReference type="Pfam" id="PF13359">
    <property type="entry name" value="DDE_Tnp_4"/>
    <property type="match status" value="1"/>
</dbReference>
<keyword evidence="6" id="KW-0378">Hydrolase</keyword>
<proteinExistence type="inferred from homology"/>
<name>A0ABY7E950_MYAAR</name>
<reference evidence="9" key="1">
    <citation type="submission" date="2022-11" db="EMBL/GenBank/DDBJ databases">
        <title>Centuries of genome instability and evolution in soft-shell clam transmissible cancer (bioRxiv).</title>
        <authorList>
            <person name="Hart S.F.M."/>
            <person name="Yonemitsu M.A."/>
            <person name="Giersch R.M."/>
            <person name="Beal B.F."/>
            <person name="Arriagada G."/>
            <person name="Davis B.W."/>
            <person name="Ostrander E.A."/>
            <person name="Goff S.P."/>
            <person name="Metzger M.J."/>
        </authorList>
    </citation>
    <scope>NUCLEOTIDE SEQUENCE</scope>
    <source>
        <strain evidence="9">MELC-2E11</strain>
        <tissue evidence="9">Siphon/mantle</tissue>
    </source>
</reference>
<evidence type="ECO:0000256" key="7">
    <source>
        <dbReference type="ARBA" id="ARBA00023242"/>
    </source>
</evidence>
<gene>
    <name evidence="9" type="ORF">MAR_020884</name>
</gene>
<keyword evidence="5" id="KW-0479">Metal-binding</keyword>
<protein>
    <submittedName>
        <fullName evidence="9">HARB1-like protein</fullName>
    </submittedName>
</protein>
<comment type="similarity">
    <text evidence="3">Belongs to the HARBI1 family.</text>
</comment>
<dbReference type="InterPro" id="IPR045249">
    <property type="entry name" value="HARBI1-like"/>
</dbReference>
<evidence type="ECO:0000256" key="6">
    <source>
        <dbReference type="ARBA" id="ARBA00022801"/>
    </source>
</evidence>
<comment type="cofactor">
    <cofactor evidence="1">
        <name>a divalent metal cation</name>
        <dbReference type="ChEBI" id="CHEBI:60240"/>
    </cofactor>
</comment>
<evidence type="ECO:0000256" key="1">
    <source>
        <dbReference type="ARBA" id="ARBA00001968"/>
    </source>
</evidence>
<evidence type="ECO:0000256" key="5">
    <source>
        <dbReference type="ARBA" id="ARBA00022723"/>
    </source>
</evidence>
<feature type="domain" description="DDE Tnp4" evidence="8">
    <location>
        <begin position="125"/>
        <end position="248"/>
    </location>
</feature>